<feature type="compositionally biased region" description="Basic and acidic residues" evidence="4">
    <location>
        <begin position="166"/>
        <end position="187"/>
    </location>
</feature>
<dbReference type="EMBL" id="GDJX01016915">
    <property type="protein sequence ID" value="JAT51021.1"/>
    <property type="molecule type" value="Transcribed_RNA"/>
</dbReference>
<feature type="compositionally biased region" description="Low complexity" evidence="4">
    <location>
        <begin position="98"/>
        <end position="109"/>
    </location>
</feature>
<feature type="region of interest" description="Disordered" evidence="4">
    <location>
        <begin position="1"/>
        <end position="241"/>
    </location>
</feature>
<feature type="compositionally biased region" description="Acidic residues" evidence="4">
    <location>
        <begin position="1301"/>
        <end position="1339"/>
    </location>
</feature>
<feature type="compositionally biased region" description="Basic and acidic residues" evidence="4">
    <location>
        <begin position="118"/>
        <end position="143"/>
    </location>
</feature>
<dbReference type="PANTHER" id="PTHR16088">
    <property type="entry name" value="YY1 ASSOCIATED PROTEIN-RELATED"/>
    <property type="match status" value="1"/>
</dbReference>
<dbReference type="InterPro" id="IPR052435">
    <property type="entry name" value="YY1-Transcr_Regul"/>
</dbReference>
<feature type="compositionally biased region" description="Basic residues" evidence="4">
    <location>
        <begin position="144"/>
        <end position="162"/>
    </location>
</feature>
<dbReference type="PANTHER" id="PTHR16088:SF3">
    <property type="entry name" value="GON-4-LIKE PROTEIN"/>
    <property type="match status" value="1"/>
</dbReference>
<dbReference type="GO" id="GO:0005634">
    <property type="term" value="C:nucleus"/>
    <property type="evidence" value="ECO:0007669"/>
    <property type="project" value="TreeGrafter"/>
</dbReference>
<feature type="compositionally biased region" description="Basic and acidic residues" evidence="4">
    <location>
        <begin position="348"/>
        <end position="362"/>
    </location>
</feature>
<sequence>PPYGRPLLSHPPRTPRPSPPRPRQRPLSPPASPRTRSSRMSDLNDTQDSEVEQNCQKGSHPSKESDGTSEPWKGEQEKEEGDDDEEEEDVDFNPFFIAETASEASSSLSSEDEGSADSCERQALHHSEHQGDDAAMRDIDETRHRSRVFRSKHGRLDKKHQSNGKLVEEGRSEKIITSAKLDKKHGSNIDTDQGQGFVSPEGGSKENVLGDETEAAEDMTKECSLEPTTISTSNPKSSLKSAIGVDDEDAICMRTRARHSLAHYTLEELEAFLQESDDDDELQNVDDEEEYRKFLAAVLSGGNDGDQEKDGDENLDEDEENDADFEIEIEEALESDVDENIQGNIFQQEKHREDRHGPETRQKRFQRSSTRNKKKLLGQANMPLRPILPSVVNTPVDPVFLSHGWHSPYPKMIPHSSSKVDLVYGFTAQQVGQLFCLMHEHVQLLIQVFSLSVHDHTRQHIASKVQTLILEMVDKREEALAWRNVPYPLYCFDHLQIYQSLYFDPSQRASSSWAPSISTHILSILDVESLNLAKKYIADVSATLPRYKRTQTEGFHTKSHLKREPIFPLHNSAVVQETSAEPTSSSVFSCQVRPKKSLAATLVERTKRQSVALVPSDIASLAQTFHPLFNPALFPHKPPPPPVANRVLFTDSEDGLLAMGLMEYNNDWAAIQQRFLPCKSKHQIFVRQKNRSSSKAPENPIKAVRRMKTSPLTADEKALVAEGLKLFKHEWISVWKLFVPHRDPSLLPRQWRIATGTQKSYRKDETVNEKRRLYDTKRRKLKASMTDWQTLPDYEVDDAGQNVADENMDNEDEAYVHEAFLAEVEPGSCKQNSSELGTSKRHLPSLDISPYNDTHVHANLCAVVDERVRSAQVNTPIHELFNSSKSSGAMQQLCSTTDMPIGASSTISSNWLPLSSMPSTSILVPSTYRMRKKKGAQVVKLAPELPPVNLPPSVRVISQSAFRSYHSTSSSSMVEKSSASILVPRLPHVSNARTARLNTGICETVSYSNGTKDNPGKDLRAHADHLVTEESNSESDIQMHPLLFQISDAERPLYYTKNCRSTASRSFDFFAAAHQRANLKLRQPEQSGSMTESSFPVLQSKETALGKLTIDFHPLLQRTSDANCNPAILRQNKYLSSESEPNQSNNSRFLSLPDSPLVVQQQMNNGQPINLFTGQYEKDNELDLDIHLCSATKKVKTTGGRGVIGAQTIGSCSISKLGAQMEEGWKHDNIPSHGHNSKGVGAAIAASSSICAMENTIRSNCESRTCARASMIDTFGATLSSTVYRHGKDDGGDQSSPEIVMEQEELSDSDEEADNVEFECEEMDDSDGDELDAEQADKN</sequence>
<evidence type="ECO:0000313" key="6">
    <source>
        <dbReference type="EMBL" id="JAT59314.1"/>
    </source>
</evidence>
<evidence type="ECO:0000256" key="2">
    <source>
        <dbReference type="ARBA" id="ARBA00023163"/>
    </source>
</evidence>
<feature type="compositionally biased region" description="Low complexity" evidence="4">
    <location>
        <begin position="1"/>
        <end position="11"/>
    </location>
</feature>
<dbReference type="GO" id="GO:0006355">
    <property type="term" value="P:regulation of DNA-templated transcription"/>
    <property type="evidence" value="ECO:0007669"/>
    <property type="project" value="TreeGrafter"/>
</dbReference>
<name>A0A1D1YXF2_9ARAE</name>
<evidence type="ECO:0000256" key="4">
    <source>
        <dbReference type="SAM" id="MobiDB-lite"/>
    </source>
</evidence>
<protein>
    <submittedName>
        <fullName evidence="6">Myb-like protein O</fullName>
    </submittedName>
</protein>
<dbReference type="GO" id="GO:0003712">
    <property type="term" value="F:transcription coregulator activity"/>
    <property type="evidence" value="ECO:0007669"/>
    <property type="project" value="TreeGrafter"/>
</dbReference>
<evidence type="ECO:0000256" key="3">
    <source>
        <dbReference type="ARBA" id="ARBA00023242"/>
    </source>
</evidence>
<feature type="compositionally biased region" description="Basic residues" evidence="4">
    <location>
        <begin position="363"/>
        <end position="374"/>
    </location>
</feature>
<keyword evidence="2" id="KW-0804">Transcription</keyword>
<feature type="region of interest" description="Disordered" evidence="4">
    <location>
        <begin position="346"/>
        <end position="374"/>
    </location>
</feature>
<evidence type="ECO:0000313" key="5">
    <source>
        <dbReference type="EMBL" id="JAT51021.1"/>
    </source>
</evidence>
<feature type="compositionally biased region" description="Acidic residues" evidence="4">
    <location>
        <begin position="305"/>
        <end position="320"/>
    </location>
</feature>
<keyword evidence="1" id="KW-0805">Transcription regulation</keyword>
<evidence type="ECO:0000256" key="1">
    <source>
        <dbReference type="ARBA" id="ARBA00023015"/>
    </source>
</evidence>
<keyword evidence="3" id="KW-0539">Nucleus</keyword>
<proteinExistence type="predicted"/>
<feature type="compositionally biased region" description="Basic and acidic residues" evidence="4">
    <location>
        <begin position="61"/>
        <end position="76"/>
    </location>
</feature>
<feature type="region of interest" description="Disordered" evidence="4">
    <location>
        <begin position="299"/>
        <end position="320"/>
    </location>
</feature>
<feature type="compositionally biased region" description="Acidic residues" evidence="4">
    <location>
        <begin position="77"/>
        <end position="91"/>
    </location>
</feature>
<gene>
    <name evidence="6" type="primary">mybO_0</name>
    <name evidence="5" type="synonym">mybO_3</name>
    <name evidence="5" type="ORF">g.97967</name>
    <name evidence="6" type="ORF">g.97973</name>
</gene>
<dbReference type="EMBL" id="GDJX01008622">
    <property type="protein sequence ID" value="JAT59314.1"/>
    <property type="molecule type" value="Transcribed_RNA"/>
</dbReference>
<organism evidence="6">
    <name type="scientific">Anthurium amnicola</name>
    <dbReference type="NCBI Taxonomy" id="1678845"/>
    <lineage>
        <taxon>Eukaryota</taxon>
        <taxon>Viridiplantae</taxon>
        <taxon>Streptophyta</taxon>
        <taxon>Embryophyta</taxon>
        <taxon>Tracheophyta</taxon>
        <taxon>Spermatophyta</taxon>
        <taxon>Magnoliopsida</taxon>
        <taxon>Liliopsida</taxon>
        <taxon>Araceae</taxon>
        <taxon>Pothoideae</taxon>
        <taxon>Potheae</taxon>
        <taxon>Anthurium</taxon>
    </lineage>
</organism>
<feature type="non-terminal residue" evidence="6">
    <location>
        <position position="1"/>
    </location>
</feature>
<reference evidence="6" key="1">
    <citation type="submission" date="2015-07" db="EMBL/GenBank/DDBJ databases">
        <title>Transcriptome Assembly of Anthurium amnicola.</title>
        <authorList>
            <person name="Suzuki J."/>
        </authorList>
    </citation>
    <scope>NUCLEOTIDE SEQUENCE</scope>
</reference>
<feature type="compositionally biased region" description="Polar residues" evidence="4">
    <location>
        <begin position="226"/>
        <end position="240"/>
    </location>
</feature>
<feature type="compositionally biased region" description="Pro residues" evidence="4">
    <location>
        <begin position="12"/>
        <end position="32"/>
    </location>
</feature>
<feature type="region of interest" description="Disordered" evidence="4">
    <location>
        <begin position="1285"/>
        <end position="1339"/>
    </location>
</feature>
<accession>A0A1D1YXF2</accession>